<comment type="similarity">
    <text evidence="1 2">Belongs to the BioY family.</text>
</comment>
<reference evidence="4 5" key="1">
    <citation type="submission" date="2024-06" db="EMBL/GenBank/DDBJ databases">
        <title>Sorghum-associated microbial communities from plants grown in Nebraska, USA.</title>
        <authorList>
            <person name="Schachtman D."/>
        </authorList>
    </citation>
    <scope>NUCLEOTIDE SEQUENCE [LARGE SCALE GENOMIC DNA]</scope>
    <source>
        <strain evidence="4 5">3207</strain>
    </source>
</reference>
<dbReference type="Proteomes" id="UP001549321">
    <property type="component" value="Unassembled WGS sequence"/>
</dbReference>
<evidence type="ECO:0000256" key="3">
    <source>
        <dbReference type="SAM" id="Phobius"/>
    </source>
</evidence>
<organism evidence="4 5">
    <name type="scientific">Kaistia defluvii</name>
    <dbReference type="NCBI Taxonomy" id="410841"/>
    <lineage>
        <taxon>Bacteria</taxon>
        <taxon>Pseudomonadati</taxon>
        <taxon>Pseudomonadota</taxon>
        <taxon>Alphaproteobacteria</taxon>
        <taxon>Hyphomicrobiales</taxon>
        <taxon>Kaistiaceae</taxon>
        <taxon>Kaistia</taxon>
    </lineage>
</organism>
<evidence type="ECO:0000256" key="1">
    <source>
        <dbReference type="ARBA" id="ARBA00010692"/>
    </source>
</evidence>
<keyword evidence="2 3" id="KW-0472">Membrane</keyword>
<feature type="transmembrane region" description="Helical" evidence="3">
    <location>
        <begin position="157"/>
        <end position="182"/>
    </location>
</feature>
<keyword evidence="3" id="KW-0812">Transmembrane</keyword>
<dbReference type="InterPro" id="IPR003784">
    <property type="entry name" value="BioY"/>
</dbReference>
<name>A0ABV2QSZ7_9HYPH</name>
<comment type="subcellular location">
    <subcellularLocation>
        <location evidence="2">Cell membrane</location>
        <topology evidence="2">Multi-pass membrane protein</topology>
    </subcellularLocation>
</comment>
<dbReference type="EMBL" id="JBEPSM010000001">
    <property type="protein sequence ID" value="MET4632149.1"/>
    <property type="molecule type" value="Genomic_DNA"/>
</dbReference>
<sequence length="193" mass="19653">MTDTQSSAFVPLLAAKRSPTQIAVLVACGALFLAASSYIAVPMVPVPVTMQTYAVMLVGALAGWRYGALIVLVWLAAGLAGLPVLAGGAGGLAPFTGPTAGYLASFPFAAAFCGWIAERGWTRRVAWSFAGFLLAQAICLVPGALWLSTFVGPAKALAFGVTPFLVGAVIKAALAVCTLVVIERLAVGRASAP</sequence>
<gene>
    <name evidence="4" type="ORF">ABIE08_000062</name>
</gene>
<keyword evidence="5" id="KW-1185">Reference proteome</keyword>
<feature type="transmembrane region" description="Helical" evidence="3">
    <location>
        <begin position="100"/>
        <end position="117"/>
    </location>
</feature>
<feature type="transmembrane region" description="Helical" evidence="3">
    <location>
        <begin position="129"/>
        <end position="151"/>
    </location>
</feature>
<dbReference type="PIRSF" id="PIRSF016661">
    <property type="entry name" value="BioY"/>
    <property type="match status" value="1"/>
</dbReference>
<keyword evidence="2" id="KW-1003">Cell membrane</keyword>
<evidence type="ECO:0000313" key="5">
    <source>
        <dbReference type="Proteomes" id="UP001549321"/>
    </source>
</evidence>
<comment type="caution">
    <text evidence="4">The sequence shown here is derived from an EMBL/GenBank/DDBJ whole genome shotgun (WGS) entry which is preliminary data.</text>
</comment>
<feature type="transmembrane region" description="Helical" evidence="3">
    <location>
        <begin position="20"/>
        <end position="41"/>
    </location>
</feature>
<feature type="transmembrane region" description="Helical" evidence="3">
    <location>
        <begin position="53"/>
        <end position="80"/>
    </location>
</feature>
<dbReference type="RefSeq" id="WP_354547893.1">
    <property type="nucleotide sequence ID" value="NZ_JBEPSM010000001.1"/>
</dbReference>
<evidence type="ECO:0000313" key="4">
    <source>
        <dbReference type="EMBL" id="MET4632149.1"/>
    </source>
</evidence>
<accession>A0ABV2QSZ7</accession>
<dbReference type="Gene3D" id="1.10.1760.20">
    <property type="match status" value="1"/>
</dbReference>
<keyword evidence="3" id="KW-1133">Transmembrane helix</keyword>
<dbReference type="Pfam" id="PF02632">
    <property type="entry name" value="BioY"/>
    <property type="match status" value="1"/>
</dbReference>
<proteinExistence type="inferred from homology"/>
<keyword evidence="2" id="KW-0813">Transport</keyword>
<protein>
    <recommendedName>
        <fullName evidence="2">Biotin transporter</fullName>
    </recommendedName>
</protein>
<dbReference type="PANTHER" id="PTHR34295:SF1">
    <property type="entry name" value="BIOTIN TRANSPORTER BIOY"/>
    <property type="match status" value="1"/>
</dbReference>
<evidence type="ECO:0000256" key="2">
    <source>
        <dbReference type="PIRNR" id="PIRNR016661"/>
    </source>
</evidence>
<dbReference type="PANTHER" id="PTHR34295">
    <property type="entry name" value="BIOTIN TRANSPORTER BIOY"/>
    <property type="match status" value="1"/>
</dbReference>